<feature type="domain" description="AttH" evidence="2">
    <location>
        <begin position="73"/>
        <end position="242"/>
    </location>
</feature>
<dbReference type="PANTHER" id="PTHR38591:SF1">
    <property type="entry name" value="BLL1000 PROTEIN"/>
    <property type="match status" value="1"/>
</dbReference>
<sequence length="367" mass="41832">MKGASFPRWYLIISVIAVATVLVLLSYDQEEISDSPSVSMMTNPDNAQFAPVVPGYQFEFPRDHLPHPDFRAEWWYLTANLQAEDGEQFGLQWTLFRFRSTTEEGRGWESPQRYMAHLVVTSKDKVWSAERFARGGIGQAGVLGHPYRAWLDNWEWRSYSDSPFPGVLSFADGSGMAGKFAIQQTGAIVFQGDKGYSKKHATEDIASYYYSAPFLNIEGRLELDGKQFTVSGDAWYDREWSSRGLAENQQGWDWFSIHLDDGSALMLYQIREKDVRPYYFGSLSWPDGKTEVLSAKDLQLSPITFSTYGGKTYPIVWQVKVPSQGIELKVDVVRKEQWLPFIFSYWEGPIRVSGSHTGQGFMELTGY</sequence>
<keyword evidence="1" id="KW-0812">Transmembrane</keyword>
<dbReference type="PANTHER" id="PTHR38591">
    <property type="entry name" value="HYDROLASE"/>
    <property type="match status" value="1"/>
</dbReference>
<dbReference type="Pfam" id="PF07143">
    <property type="entry name" value="CrtC"/>
    <property type="match status" value="1"/>
</dbReference>
<evidence type="ECO:0000256" key="1">
    <source>
        <dbReference type="SAM" id="Phobius"/>
    </source>
</evidence>
<dbReference type="AlphaFoldDB" id="A0A2T3NG32"/>
<dbReference type="InterPro" id="IPR023374">
    <property type="entry name" value="AttH-like_dom_sf"/>
</dbReference>
<dbReference type="EMBL" id="PYMB01000003">
    <property type="protein sequence ID" value="PSW13538.1"/>
    <property type="molecule type" value="Genomic_DNA"/>
</dbReference>
<feature type="transmembrane region" description="Helical" evidence="1">
    <location>
        <begin position="9"/>
        <end position="27"/>
    </location>
</feature>
<evidence type="ECO:0000313" key="3">
    <source>
        <dbReference type="EMBL" id="PSW13538.1"/>
    </source>
</evidence>
<evidence type="ECO:0000313" key="4">
    <source>
        <dbReference type="Proteomes" id="UP000241346"/>
    </source>
</evidence>
<dbReference type="Proteomes" id="UP000241346">
    <property type="component" value="Unassembled WGS sequence"/>
</dbReference>
<dbReference type="InterPro" id="IPR010791">
    <property type="entry name" value="AttH_dom"/>
</dbReference>
<dbReference type="RefSeq" id="WP_107298358.1">
    <property type="nucleotide sequence ID" value="NZ_PYMB01000003.1"/>
</dbReference>
<keyword evidence="1" id="KW-0472">Membrane</keyword>
<dbReference type="SUPFAM" id="SSF159245">
    <property type="entry name" value="AttH-like"/>
    <property type="match status" value="1"/>
</dbReference>
<keyword evidence="1" id="KW-1133">Transmembrane helix</keyword>
<protein>
    <submittedName>
        <fullName evidence="3">Carotenoid 1,2-hydratase</fullName>
    </submittedName>
</protein>
<evidence type="ECO:0000259" key="2">
    <source>
        <dbReference type="Pfam" id="PF07143"/>
    </source>
</evidence>
<proteinExistence type="predicted"/>
<reference evidence="3 4" key="1">
    <citation type="submission" date="2018-03" db="EMBL/GenBank/DDBJ databases">
        <title>Whole genome sequencing of Histamine producing bacteria.</title>
        <authorList>
            <person name="Butler K."/>
        </authorList>
    </citation>
    <scope>NUCLEOTIDE SEQUENCE [LARGE SCALE GENOMIC DNA]</scope>
    <source>
        <strain evidence="3 4">DSM 19138</strain>
    </source>
</reference>
<dbReference type="OrthoDB" id="9770826at2"/>
<name>A0A2T3NG32_9GAMM</name>
<organism evidence="3 4">
    <name type="scientific">Photobacterium rosenbergii</name>
    <dbReference type="NCBI Taxonomy" id="294936"/>
    <lineage>
        <taxon>Bacteria</taxon>
        <taxon>Pseudomonadati</taxon>
        <taxon>Pseudomonadota</taxon>
        <taxon>Gammaproteobacteria</taxon>
        <taxon>Vibrionales</taxon>
        <taxon>Vibrionaceae</taxon>
        <taxon>Photobacterium</taxon>
    </lineage>
</organism>
<dbReference type="Gene3D" id="2.40.370.10">
    <property type="entry name" value="AttH-like domain"/>
    <property type="match status" value="2"/>
</dbReference>
<accession>A0A2T3NG32</accession>
<dbReference type="Pfam" id="PF17186">
    <property type="entry name" value="Lipocalin_9"/>
    <property type="match status" value="1"/>
</dbReference>
<comment type="caution">
    <text evidence="3">The sequence shown here is derived from an EMBL/GenBank/DDBJ whole genome shotgun (WGS) entry which is preliminary data.</text>
</comment>
<gene>
    <name evidence="3" type="ORF">C9J01_11985</name>
</gene>